<sequence length="200" mass="22690">MSFSDYKTISQVQTEYQIKYDEARFVEKNVAQISTQFIDEIEFNIKTLDVFSSEAARCELIILPLLREVYKKVSLKLSLWVQKSINYDADLNGTPDYIVSKRSALGKTVLECPLLIVAEAKKNDFEQGWAQCLAQLIASQKLNDNTQLPIYGIVTDGKYWEFGVLTANRLTKNTESLSIDDLPKLLGGLDYIFSLAEKNV</sequence>
<dbReference type="AlphaFoldDB" id="A0A090AJR8"/>
<evidence type="ECO:0000313" key="2">
    <source>
        <dbReference type="Proteomes" id="UP000031623"/>
    </source>
</evidence>
<evidence type="ECO:0000313" key="1">
    <source>
        <dbReference type="EMBL" id="BAP55195.1"/>
    </source>
</evidence>
<keyword evidence="2" id="KW-1185">Reference proteome</keyword>
<dbReference type="EMBL" id="AP014633">
    <property type="protein sequence ID" value="BAP55195.1"/>
    <property type="molecule type" value="Genomic_DNA"/>
</dbReference>
<dbReference type="STRING" id="40754.THII_0898"/>
<dbReference type="HOGENOM" id="CLU_084165_0_0_6"/>
<proteinExistence type="predicted"/>
<protein>
    <recommendedName>
        <fullName evidence="3">Type I restriction enzyme R protein N-terminal domain-containing protein</fullName>
    </recommendedName>
</protein>
<accession>A0A090AJR8</accession>
<evidence type="ECO:0008006" key="3">
    <source>
        <dbReference type="Google" id="ProtNLM"/>
    </source>
</evidence>
<name>A0A090AJR8_9GAMM</name>
<dbReference type="OrthoDB" id="518124at2"/>
<gene>
    <name evidence="1" type="ORF">THII_0898</name>
</gene>
<dbReference type="Proteomes" id="UP000031623">
    <property type="component" value="Chromosome"/>
</dbReference>
<organism evidence="1 2">
    <name type="scientific">Thioploca ingrica</name>
    <dbReference type="NCBI Taxonomy" id="40754"/>
    <lineage>
        <taxon>Bacteria</taxon>
        <taxon>Pseudomonadati</taxon>
        <taxon>Pseudomonadota</taxon>
        <taxon>Gammaproteobacteria</taxon>
        <taxon>Thiotrichales</taxon>
        <taxon>Thiotrichaceae</taxon>
        <taxon>Thioploca</taxon>
    </lineage>
</organism>
<reference evidence="1 2" key="1">
    <citation type="journal article" date="2014" name="ISME J.">
        <title>Ecophysiology of Thioploca ingrica as revealed by the complete genome sequence supplemented with proteomic evidence.</title>
        <authorList>
            <person name="Kojima H."/>
            <person name="Ogura Y."/>
            <person name="Yamamoto N."/>
            <person name="Togashi T."/>
            <person name="Mori H."/>
            <person name="Watanabe T."/>
            <person name="Nemoto F."/>
            <person name="Kurokawa K."/>
            <person name="Hayashi T."/>
            <person name="Fukui M."/>
        </authorList>
    </citation>
    <scope>NUCLEOTIDE SEQUENCE [LARGE SCALE GENOMIC DNA]</scope>
</reference>
<dbReference type="KEGG" id="tig:THII_0898"/>